<feature type="transmembrane region" description="Helical" evidence="8">
    <location>
        <begin position="270"/>
        <end position="291"/>
    </location>
</feature>
<keyword evidence="3" id="KW-0813">Transport</keyword>
<sequence>MSHRSILTTAGVLLFLLAITSLAVGAGDLGFPALLSGELSVDQLQLLFVSRFPRTFAVLLAGAGLAVAGLIMQMLSSNRFVEPSTVGVTESASLGMLAITLLAPATPVFGKMLVAAGFGLLGAGLFMAILARLKLHSGLLVPLVGLILAGIIGAGAQFIAYRFDLMQSLGALMLGDFSMVLAGRYELLWIALGLVALAILFADRFTLAGMGRDVAVGLGLSYGQTVFIGLVLVSLVSAVTMVSVGAIPFVGLVVPNLVSMAVGDNGRKTVPYVALGGAGLVCLCDIIGRVVRAPYEIPVGTTMGVVGAVIFLALLFGRRTAHG</sequence>
<evidence type="ECO:0000256" key="1">
    <source>
        <dbReference type="ARBA" id="ARBA00004651"/>
    </source>
</evidence>
<name>Q0G350_9HYPH</name>
<gene>
    <name evidence="9" type="ORF">FP2506_16149</name>
</gene>
<dbReference type="InterPro" id="IPR037294">
    <property type="entry name" value="ABC_BtuC-like"/>
</dbReference>
<dbReference type="GO" id="GO:0033214">
    <property type="term" value="P:siderophore-iron import into cell"/>
    <property type="evidence" value="ECO:0007669"/>
    <property type="project" value="TreeGrafter"/>
</dbReference>
<dbReference type="PANTHER" id="PTHR30472:SF27">
    <property type="entry name" value="PETROBACTIN IMPORT SYSTEM PERMEASE PROTEIN YCLN"/>
    <property type="match status" value="1"/>
</dbReference>
<evidence type="ECO:0000256" key="3">
    <source>
        <dbReference type="ARBA" id="ARBA00022448"/>
    </source>
</evidence>
<evidence type="ECO:0000256" key="5">
    <source>
        <dbReference type="ARBA" id="ARBA00022692"/>
    </source>
</evidence>
<keyword evidence="4" id="KW-1003">Cell membrane</keyword>
<organism evidence="9 10">
    <name type="scientific">Fulvimarina pelagi HTCC2506</name>
    <dbReference type="NCBI Taxonomy" id="314231"/>
    <lineage>
        <taxon>Bacteria</taxon>
        <taxon>Pseudomonadati</taxon>
        <taxon>Pseudomonadota</taxon>
        <taxon>Alphaproteobacteria</taxon>
        <taxon>Hyphomicrobiales</taxon>
        <taxon>Aurantimonadaceae</taxon>
        <taxon>Fulvimarina</taxon>
    </lineage>
</organism>
<feature type="transmembrane region" description="Helical" evidence="8">
    <location>
        <begin position="56"/>
        <end position="75"/>
    </location>
</feature>
<comment type="caution">
    <text evidence="9">The sequence shown here is derived from an EMBL/GenBank/DDBJ whole genome shotgun (WGS) entry which is preliminary data.</text>
</comment>
<proteinExistence type="inferred from homology"/>
<dbReference type="GO" id="GO:0022857">
    <property type="term" value="F:transmembrane transporter activity"/>
    <property type="evidence" value="ECO:0007669"/>
    <property type="project" value="InterPro"/>
</dbReference>
<dbReference type="Proteomes" id="UP000004310">
    <property type="component" value="Unassembled WGS sequence"/>
</dbReference>
<dbReference type="STRING" id="217511.GCA_001463845_03372"/>
<feature type="transmembrane region" description="Helical" evidence="8">
    <location>
        <begin position="297"/>
        <end position="317"/>
    </location>
</feature>
<dbReference type="eggNOG" id="COG4606">
    <property type="taxonomic scope" value="Bacteria"/>
</dbReference>
<evidence type="ECO:0000313" key="10">
    <source>
        <dbReference type="Proteomes" id="UP000004310"/>
    </source>
</evidence>
<feature type="transmembrane region" description="Helical" evidence="8">
    <location>
        <begin position="181"/>
        <end position="202"/>
    </location>
</feature>
<dbReference type="SUPFAM" id="SSF81345">
    <property type="entry name" value="ABC transporter involved in vitamin B12 uptake, BtuC"/>
    <property type="match status" value="1"/>
</dbReference>
<evidence type="ECO:0000256" key="7">
    <source>
        <dbReference type="ARBA" id="ARBA00023136"/>
    </source>
</evidence>
<feature type="transmembrane region" description="Helical" evidence="8">
    <location>
        <begin position="138"/>
        <end position="161"/>
    </location>
</feature>
<keyword evidence="7 8" id="KW-0472">Membrane</keyword>
<accession>Q0G350</accession>
<feature type="transmembrane region" description="Helical" evidence="8">
    <location>
        <begin position="239"/>
        <end position="258"/>
    </location>
</feature>
<dbReference type="PANTHER" id="PTHR30472">
    <property type="entry name" value="FERRIC ENTEROBACTIN TRANSPORT SYSTEM PERMEASE PROTEIN"/>
    <property type="match status" value="1"/>
</dbReference>
<dbReference type="InterPro" id="IPR000522">
    <property type="entry name" value="ABC_transptr_permease_BtuC"/>
</dbReference>
<evidence type="ECO:0000313" key="9">
    <source>
        <dbReference type="EMBL" id="EAU41981.1"/>
    </source>
</evidence>
<dbReference type="AlphaFoldDB" id="Q0G350"/>
<dbReference type="GO" id="GO:0005886">
    <property type="term" value="C:plasma membrane"/>
    <property type="evidence" value="ECO:0007669"/>
    <property type="project" value="UniProtKB-SubCell"/>
</dbReference>
<keyword evidence="5 8" id="KW-0812">Transmembrane</keyword>
<feature type="transmembrane region" description="Helical" evidence="8">
    <location>
        <begin position="112"/>
        <end position="131"/>
    </location>
</feature>
<comment type="similarity">
    <text evidence="2">Belongs to the binding-protein-dependent transport system permease family. FecCD subfamily.</text>
</comment>
<feature type="transmembrane region" description="Helical" evidence="8">
    <location>
        <begin position="214"/>
        <end position="233"/>
    </location>
</feature>
<dbReference type="Gene3D" id="1.10.3470.10">
    <property type="entry name" value="ABC transporter involved in vitamin B12 uptake, BtuC"/>
    <property type="match status" value="1"/>
</dbReference>
<keyword evidence="10" id="KW-1185">Reference proteome</keyword>
<evidence type="ECO:0000256" key="2">
    <source>
        <dbReference type="ARBA" id="ARBA00007935"/>
    </source>
</evidence>
<dbReference type="HOGENOM" id="CLU_013016_3_0_5"/>
<dbReference type="Pfam" id="PF01032">
    <property type="entry name" value="FecCD"/>
    <property type="match status" value="1"/>
</dbReference>
<dbReference type="CDD" id="cd06550">
    <property type="entry name" value="TM_ABC_iron-siderophores_like"/>
    <property type="match status" value="1"/>
</dbReference>
<evidence type="ECO:0000256" key="8">
    <source>
        <dbReference type="SAM" id="Phobius"/>
    </source>
</evidence>
<protein>
    <submittedName>
        <fullName evidence="9">ABC transporter, membrane spanning protein</fullName>
    </submittedName>
</protein>
<evidence type="ECO:0000256" key="4">
    <source>
        <dbReference type="ARBA" id="ARBA00022475"/>
    </source>
</evidence>
<evidence type="ECO:0000256" key="6">
    <source>
        <dbReference type="ARBA" id="ARBA00022989"/>
    </source>
</evidence>
<reference evidence="9 10" key="1">
    <citation type="journal article" date="2010" name="J. Bacteriol.">
        <title>Genome sequence of Fulvimarina pelagi HTCC2506T, a Mn(II)-oxidizing alphaproteobacterium possessing an aerobic anoxygenic photosynthetic gene cluster and Xanthorhodopsin.</title>
        <authorList>
            <person name="Kang I."/>
            <person name="Oh H.M."/>
            <person name="Lim S.I."/>
            <person name="Ferriera S."/>
            <person name="Giovannoni S.J."/>
            <person name="Cho J.C."/>
        </authorList>
    </citation>
    <scope>NUCLEOTIDE SEQUENCE [LARGE SCALE GENOMIC DNA]</scope>
    <source>
        <strain evidence="9 10">HTCC2506</strain>
    </source>
</reference>
<feature type="transmembrane region" description="Helical" evidence="8">
    <location>
        <begin position="87"/>
        <end position="106"/>
    </location>
</feature>
<comment type="subcellular location">
    <subcellularLocation>
        <location evidence="1">Cell membrane</location>
        <topology evidence="1">Multi-pass membrane protein</topology>
    </subcellularLocation>
</comment>
<dbReference type="EMBL" id="AATP01000002">
    <property type="protein sequence ID" value="EAU41981.1"/>
    <property type="molecule type" value="Genomic_DNA"/>
</dbReference>
<keyword evidence="6 8" id="KW-1133">Transmembrane helix</keyword>
<dbReference type="RefSeq" id="WP_007068354.1">
    <property type="nucleotide sequence ID" value="NZ_DS022272.1"/>
</dbReference>